<accession>A0AAN8HCQ4</accession>
<reference evidence="2 3" key="1">
    <citation type="journal article" date="2023" name="Mol. Biol. Evol.">
        <title>Genomics of Secondarily Temperate Adaptation in the Only Non-Antarctic Icefish.</title>
        <authorList>
            <person name="Rivera-Colon A.G."/>
            <person name="Rayamajhi N."/>
            <person name="Minhas B.F."/>
            <person name="Madrigal G."/>
            <person name="Bilyk K.T."/>
            <person name="Yoon V."/>
            <person name="Hune M."/>
            <person name="Gregory S."/>
            <person name="Cheng C.H.C."/>
            <person name="Catchen J.M."/>
        </authorList>
    </citation>
    <scope>NUCLEOTIDE SEQUENCE [LARGE SCALE GENOMIC DNA]</scope>
    <source>
        <strain evidence="2">JC2023a</strain>
    </source>
</reference>
<feature type="compositionally biased region" description="Polar residues" evidence="1">
    <location>
        <begin position="45"/>
        <end position="60"/>
    </location>
</feature>
<dbReference type="AlphaFoldDB" id="A0AAN8HCQ4"/>
<gene>
    <name evidence="2" type="ORF">CesoFtcFv8_005551</name>
</gene>
<name>A0AAN8HCQ4_9TELE</name>
<feature type="region of interest" description="Disordered" evidence="1">
    <location>
        <begin position="1"/>
        <end position="26"/>
    </location>
</feature>
<evidence type="ECO:0000313" key="2">
    <source>
        <dbReference type="EMBL" id="KAK5907734.1"/>
    </source>
</evidence>
<proteinExistence type="predicted"/>
<feature type="compositionally biased region" description="Basic residues" evidence="1">
    <location>
        <begin position="63"/>
        <end position="77"/>
    </location>
</feature>
<dbReference type="EMBL" id="JAULUE010002049">
    <property type="protein sequence ID" value="KAK5907734.1"/>
    <property type="molecule type" value="Genomic_DNA"/>
</dbReference>
<dbReference type="Proteomes" id="UP001335648">
    <property type="component" value="Unassembled WGS sequence"/>
</dbReference>
<protein>
    <submittedName>
        <fullName evidence="2">Uncharacterized protein</fullName>
    </submittedName>
</protein>
<feature type="compositionally biased region" description="Basic and acidic residues" evidence="1">
    <location>
        <begin position="14"/>
        <end position="23"/>
    </location>
</feature>
<evidence type="ECO:0000256" key="1">
    <source>
        <dbReference type="SAM" id="MobiDB-lite"/>
    </source>
</evidence>
<sequence length="77" mass="8834">MLILSQRARPTDTLLKERARSAYDPEAGQLVAAHRCATPQRGHQEQTQQHATELPTSRSRTAPYHHNRHNQQHLVHP</sequence>
<comment type="caution">
    <text evidence="2">The sequence shown here is derived from an EMBL/GenBank/DDBJ whole genome shotgun (WGS) entry which is preliminary data.</text>
</comment>
<organism evidence="2 3">
    <name type="scientific">Champsocephalus esox</name>
    <name type="common">pike icefish</name>
    <dbReference type="NCBI Taxonomy" id="159716"/>
    <lineage>
        <taxon>Eukaryota</taxon>
        <taxon>Metazoa</taxon>
        <taxon>Chordata</taxon>
        <taxon>Craniata</taxon>
        <taxon>Vertebrata</taxon>
        <taxon>Euteleostomi</taxon>
        <taxon>Actinopterygii</taxon>
        <taxon>Neopterygii</taxon>
        <taxon>Teleostei</taxon>
        <taxon>Neoteleostei</taxon>
        <taxon>Acanthomorphata</taxon>
        <taxon>Eupercaria</taxon>
        <taxon>Perciformes</taxon>
        <taxon>Notothenioidei</taxon>
        <taxon>Channichthyidae</taxon>
        <taxon>Champsocephalus</taxon>
    </lineage>
</organism>
<keyword evidence="3" id="KW-1185">Reference proteome</keyword>
<feature type="region of interest" description="Disordered" evidence="1">
    <location>
        <begin position="38"/>
        <end position="77"/>
    </location>
</feature>
<evidence type="ECO:0000313" key="3">
    <source>
        <dbReference type="Proteomes" id="UP001335648"/>
    </source>
</evidence>